<sequence length="458" mass="51732">MKQYRLTLISTVIGLLTLATSCDLELSPVDEISDDKAFITVEDLDKGRIGVMTHYGGFSAIGTTDRASDDLRYSNSNRGEGVAMHDWVYNASTSDIFGTWDGNAHLVDAANRIIEIAGQFDAEDPIVQKAIAECLFARAFGHFEVLRAYAPDYAPDAIGIPYMRKSELVQPARLSQKEVYQFILKDIDEAIPALDQYAEGNYLVSKSAAYALKARVAQYMGDWNMAINAADNAVGNGGYRLAEIDEVHQVWDDEVDGEVEIIFRKQILKSRLGDYYTSSSNGDIHFHPSYALMDMYEEDDIRKQIYFGKNESGKDVVAKYDGRKVGETNVVDLKYFRASEMLLIKAEGYINTDRLPAAEAEINLLRSKRIISPDPIDMTTRELAMKVLQDERRRELAYEAHRFYDLRRWNLGIERTDEDAPSGRPKVLEAGDYRFVFPIPQDEMFANDNMVQNAGYSN</sequence>
<organism evidence="8 9">
    <name type="scientific">Carboxylicivirga mesophila</name>
    <dbReference type="NCBI Taxonomy" id="1166478"/>
    <lineage>
        <taxon>Bacteria</taxon>
        <taxon>Pseudomonadati</taxon>
        <taxon>Bacteroidota</taxon>
        <taxon>Bacteroidia</taxon>
        <taxon>Marinilabiliales</taxon>
        <taxon>Marinilabiliaceae</taxon>
        <taxon>Carboxylicivirga</taxon>
    </lineage>
</organism>
<name>A0ABS5KG25_9BACT</name>
<feature type="domain" description="RagB/SusD" evidence="6">
    <location>
        <begin position="318"/>
        <end position="456"/>
    </location>
</feature>
<evidence type="ECO:0000256" key="3">
    <source>
        <dbReference type="ARBA" id="ARBA00022729"/>
    </source>
</evidence>
<evidence type="ECO:0000259" key="6">
    <source>
        <dbReference type="Pfam" id="PF07980"/>
    </source>
</evidence>
<dbReference type="Proteomes" id="UP000721861">
    <property type="component" value="Unassembled WGS sequence"/>
</dbReference>
<dbReference type="InterPro" id="IPR033985">
    <property type="entry name" value="SusD-like_N"/>
</dbReference>
<evidence type="ECO:0000313" key="8">
    <source>
        <dbReference type="EMBL" id="MBS2213481.1"/>
    </source>
</evidence>
<accession>A0ABS5KG25</accession>
<keyword evidence="4" id="KW-0472">Membrane</keyword>
<proteinExistence type="inferred from homology"/>
<evidence type="ECO:0000256" key="4">
    <source>
        <dbReference type="ARBA" id="ARBA00023136"/>
    </source>
</evidence>
<keyword evidence="5" id="KW-0998">Cell outer membrane</keyword>
<dbReference type="PROSITE" id="PS51257">
    <property type="entry name" value="PROKAR_LIPOPROTEIN"/>
    <property type="match status" value="1"/>
</dbReference>
<dbReference type="Gene3D" id="1.25.40.390">
    <property type="match status" value="1"/>
</dbReference>
<dbReference type="Pfam" id="PF14322">
    <property type="entry name" value="SusD-like_3"/>
    <property type="match status" value="1"/>
</dbReference>
<gene>
    <name evidence="8" type="ORF">KEM09_18875</name>
</gene>
<comment type="subcellular location">
    <subcellularLocation>
        <location evidence="1">Cell outer membrane</location>
    </subcellularLocation>
</comment>
<dbReference type="EMBL" id="JAGUCN010000028">
    <property type="protein sequence ID" value="MBS2213481.1"/>
    <property type="molecule type" value="Genomic_DNA"/>
</dbReference>
<protein>
    <submittedName>
        <fullName evidence="8">RagB/SusD family nutrient uptake outer membrane protein</fullName>
    </submittedName>
</protein>
<dbReference type="RefSeq" id="WP_212230691.1">
    <property type="nucleotide sequence ID" value="NZ_JAGUCN010000028.1"/>
</dbReference>
<evidence type="ECO:0000256" key="2">
    <source>
        <dbReference type="ARBA" id="ARBA00006275"/>
    </source>
</evidence>
<reference evidence="8 9" key="1">
    <citation type="journal article" date="2014" name="Int. J. Syst. Evol. Microbiol.">
        <title>Carboxylicivirga gen. nov. in the family Marinilabiliaceae with two novel species, Carboxylicivirga mesophila sp. nov. and Carboxylicivirga taeanensis sp. nov., and reclassification of Cytophaga fermentans as Saccharicrinis fermentans gen. nov., comb. nov.</title>
        <authorList>
            <person name="Yang S.H."/>
            <person name="Seo H.S."/>
            <person name="Woo J.H."/>
            <person name="Oh H.M."/>
            <person name="Jang H."/>
            <person name="Lee J.H."/>
            <person name="Kim S.J."/>
            <person name="Kwon K.K."/>
        </authorList>
    </citation>
    <scope>NUCLEOTIDE SEQUENCE [LARGE SCALE GENOMIC DNA]</scope>
    <source>
        <strain evidence="8 9">JCM 18290</strain>
    </source>
</reference>
<evidence type="ECO:0000256" key="5">
    <source>
        <dbReference type="ARBA" id="ARBA00023237"/>
    </source>
</evidence>
<comment type="caution">
    <text evidence="8">The sequence shown here is derived from an EMBL/GenBank/DDBJ whole genome shotgun (WGS) entry which is preliminary data.</text>
</comment>
<keyword evidence="3" id="KW-0732">Signal</keyword>
<dbReference type="SUPFAM" id="SSF48452">
    <property type="entry name" value="TPR-like"/>
    <property type="match status" value="1"/>
</dbReference>
<evidence type="ECO:0000259" key="7">
    <source>
        <dbReference type="Pfam" id="PF14322"/>
    </source>
</evidence>
<dbReference type="Pfam" id="PF07980">
    <property type="entry name" value="SusD_RagB"/>
    <property type="match status" value="1"/>
</dbReference>
<dbReference type="InterPro" id="IPR011990">
    <property type="entry name" value="TPR-like_helical_dom_sf"/>
</dbReference>
<comment type="similarity">
    <text evidence="2">Belongs to the SusD family.</text>
</comment>
<feature type="domain" description="SusD-like N-terminal" evidence="7">
    <location>
        <begin position="95"/>
        <end position="216"/>
    </location>
</feature>
<evidence type="ECO:0000256" key="1">
    <source>
        <dbReference type="ARBA" id="ARBA00004442"/>
    </source>
</evidence>
<evidence type="ECO:0000313" key="9">
    <source>
        <dbReference type="Proteomes" id="UP000721861"/>
    </source>
</evidence>
<dbReference type="InterPro" id="IPR012944">
    <property type="entry name" value="SusD_RagB_dom"/>
</dbReference>
<keyword evidence="9" id="KW-1185">Reference proteome</keyword>